<evidence type="ECO:0000313" key="3">
    <source>
        <dbReference type="Proteomes" id="UP000296706"/>
    </source>
</evidence>
<feature type="transmembrane region" description="Helical" evidence="1">
    <location>
        <begin position="6"/>
        <end position="22"/>
    </location>
</feature>
<accession>A0A4D6HBX0</accession>
<name>A0A4D6HBX0_9EURY</name>
<sequence length="130" mass="14195">MTGLALAPIHVIGVIAGLALLYQSYRLVSDRKEGVFEFLLWAGFGVALLVISVGSAITSVDLLGGLEGAMALLGFARGPESVLFVSNLLLLFLVFYSYIQLVESRKQLSDLNQELALLRYDLDQRTDDDD</sequence>
<evidence type="ECO:0000313" key="2">
    <source>
        <dbReference type="EMBL" id="QCC51300.1"/>
    </source>
</evidence>
<dbReference type="AlphaFoldDB" id="A0A4D6HBX0"/>
<feature type="transmembrane region" description="Helical" evidence="1">
    <location>
        <begin position="34"/>
        <end position="57"/>
    </location>
</feature>
<reference evidence="2 3" key="1">
    <citation type="journal article" date="2019" name="Nat. Commun.">
        <title>A new type of DNA phosphorothioation-based antiviral system in archaea.</title>
        <authorList>
            <person name="Xiong L."/>
            <person name="Liu S."/>
            <person name="Chen S."/>
            <person name="Xiao Y."/>
            <person name="Zhu B."/>
            <person name="Gao Y."/>
            <person name="Zhang Y."/>
            <person name="Chen B."/>
            <person name="Luo J."/>
            <person name="Deng Z."/>
            <person name="Chen X."/>
            <person name="Wang L."/>
            <person name="Chen S."/>
        </authorList>
    </citation>
    <scope>NUCLEOTIDE SEQUENCE [LARGE SCALE GENOMIC DNA]</scope>
    <source>
        <strain evidence="2 3">CBA1105</strain>
    </source>
</reference>
<gene>
    <name evidence="2" type="ORF">DV733_08605</name>
</gene>
<dbReference type="RefSeq" id="WP_049995091.1">
    <property type="nucleotide sequence ID" value="NZ_CP031310.1"/>
</dbReference>
<keyword evidence="1" id="KW-0472">Membrane</keyword>
<keyword evidence="1" id="KW-0812">Transmembrane</keyword>
<feature type="transmembrane region" description="Helical" evidence="1">
    <location>
        <begin position="81"/>
        <end position="99"/>
    </location>
</feature>
<dbReference type="EMBL" id="CP031310">
    <property type="protein sequence ID" value="QCC51300.1"/>
    <property type="molecule type" value="Genomic_DNA"/>
</dbReference>
<dbReference type="STRING" id="1457250.GCA_000755225_01181"/>
<organism evidence="2 3">
    <name type="scientific">Halapricum salinum</name>
    <dbReference type="NCBI Taxonomy" id="1457250"/>
    <lineage>
        <taxon>Archaea</taxon>
        <taxon>Methanobacteriati</taxon>
        <taxon>Methanobacteriota</taxon>
        <taxon>Stenosarchaea group</taxon>
        <taxon>Halobacteria</taxon>
        <taxon>Halobacteriales</taxon>
        <taxon>Haloarculaceae</taxon>
        <taxon>Halapricum</taxon>
    </lineage>
</organism>
<dbReference type="OrthoDB" id="386053at2157"/>
<protein>
    <submittedName>
        <fullName evidence="2">DUF2304 domain-containing protein</fullName>
    </submittedName>
</protein>
<dbReference type="InterPro" id="IPR019277">
    <property type="entry name" value="DUF2304"/>
</dbReference>
<dbReference type="KEGG" id="hsn:DV733_08605"/>
<dbReference type="Pfam" id="PF10066">
    <property type="entry name" value="DUF2304"/>
    <property type="match status" value="1"/>
</dbReference>
<dbReference type="GeneID" id="39847918"/>
<keyword evidence="3" id="KW-1185">Reference proteome</keyword>
<evidence type="ECO:0000256" key="1">
    <source>
        <dbReference type="SAM" id="Phobius"/>
    </source>
</evidence>
<keyword evidence="1" id="KW-1133">Transmembrane helix</keyword>
<dbReference type="Proteomes" id="UP000296706">
    <property type="component" value="Chromosome"/>
</dbReference>
<proteinExistence type="predicted"/>